<comment type="caution">
    <text evidence="1">The sequence shown here is derived from an EMBL/GenBank/DDBJ whole genome shotgun (WGS) entry which is preliminary data.</text>
</comment>
<gene>
    <name evidence="1" type="ORF">RPERSI_LOCUS11506</name>
</gene>
<sequence length="108" mass="12836">MSKPLLPNTPIRQRFRYGYMKQQLKNQQLKQRKVSFSSINYVGMAYENYDRHTAYLNGNSQINEKTKIWFTGRTKANTKYNKNFQTRGEKNDIVGNYDCSEELFTSFN</sequence>
<protein>
    <submittedName>
        <fullName evidence="1">22133_t:CDS:1</fullName>
    </submittedName>
</protein>
<keyword evidence="2" id="KW-1185">Reference proteome</keyword>
<dbReference type="EMBL" id="CAJVQC010023720">
    <property type="protein sequence ID" value="CAG8723557.1"/>
    <property type="molecule type" value="Genomic_DNA"/>
</dbReference>
<evidence type="ECO:0000313" key="1">
    <source>
        <dbReference type="EMBL" id="CAG8723557.1"/>
    </source>
</evidence>
<proteinExistence type="predicted"/>
<reference evidence="1" key="1">
    <citation type="submission" date="2021-06" db="EMBL/GenBank/DDBJ databases">
        <authorList>
            <person name="Kallberg Y."/>
            <person name="Tangrot J."/>
            <person name="Rosling A."/>
        </authorList>
    </citation>
    <scope>NUCLEOTIDE SEQUENCE</scope>
    <source>
        <strain evidence="1">MA461A</strain>
    </source>
</reference>
<evidence type="ECO:0000313" key="2">
    <source>
        <dbReference type="Proteomes" id="UP000789920"/>
    </source>
</evidence>
<organism evidence="1 2">
    <name type="scientific">Racocetra persica</name>
    <dbReference type="NCBI Taxonomy" id="160502"/>
    <lineage>
        <taxon>Eukaryota</taxon>
        <taxon>Fungi</taxon>
        <taxon>Fungi incertae sedis</taxon>
        <taxon>Mucoromycota</taxon>
        <taxon>Glomeromycotina</taxon>
        <taxon>Glomeromycetes</taxon>
        <taxon>Diversisporales</taxon>
        <taxon>Gigasporaceae</taxon>
        <taxon>Racocetra</taxon>
    </lineage>
</organism>
<name>A0ACA9PT67_9GLOM</name>
<dbReference type="Proteomes" id="UP000789920">
    <property type="component" value="Unassembled WGS sequence"/>
</dbReference>
<accession>A0ACA9PT67</accession>